<evidence type="ECO:0000313" key="1">
    <source>
        <dbReference type="EMBL" id="VFU16599.1"/>
    </source>
</evidence>
<dbReference type="EMBL" id="CAADRM010000120">
    <property type="protein sequence ID" value="VFU16599.1"/>
    <property type="molecule type" value="Genomic_DNA"/>
</dbReference>
<sequence length="37" mass="4379">MARPPDIEYGFILSTGRTYSQYQTLRVNRLIRSRESC</sequence>
<dbReference type="AlphaFoldDB" id="A0A485M2W8"/>
<accession>A0A485M2W8</accession>
<organism evidence="1">
    <name type="scientific">anaerobic digester metagenome</name>
    <dbReference type="NCBI Taxonomy" id="1263854"/>
    <lineage>
        <taxon>unclassified sequences</taxon>
        <taxon>metagenomes</taxon>
        <taxon>ecological metagenomes</taxon>
    </lineage>
</organism>
<protein>
    <submittedName>
        <fullName evidence="1">Uncharacterized protein</fullName>
    </submittedName>
</protein>
<gene>
    <name evidence="1" type="ORF">SCFA_550008</name>
</gene>
<proteinExistence type="predicted"/>
<name>A0A485M2W8_9ZZZZ</name>
<reference evidence="1" key="1">
    <citation type="submission" date="2019-03" db="EMBL/GenBank/DDBJ databases">
        <authorList>
            <person name="Hao L."/>
        </authorList>
    </citation>
    <scope>NUCLEOTIDE SEQUENCE</scope>
</reference>